<comment type="caution">
    <text evidence="3">The sequence shown here is derived from an EMBL/GenBank/DDBJ whole genome shotgun (WGS) entry which is preliminary data.</text>
</comment>
<accession>A0ABX1TYK7</accession>
<organism evidence="3 4">
    <name type="scientific">Candidatus Accumulibacter phosphatis</name>
    <dbReference type="NCBI Taxonomy" id="327160"/>
    <lineage>
        <taxon>Bacteria</taxon>
        <taxon>Pseudomonadati</taxon>
        <taxon>Pseudomonadota</taxon>
        <taxon>Betaproteobacteria</taxon>
        <taxon>Candidatus Accumulibacter</taxon>
    </lineage>
</organism>
<feature type="signal peptide" evidence="2">
    <location>
        <begin position="1"/>
        <end position="20"/>
    </location>
</feature>
<gene>
    <name evidence="3" type="ORF">E4Q23_09195</name>
</gene>
<reference evidence="3 4" key="1">
    <citation type="submission" date="2019-03" db="EMBL/GenBank/DDBJ databases">
        <title>Metabolic reconstructions from genomes of highly enriched 'Candidatus Accumulibacter' and 'Candidatus Competibacter' bioreactor populations.</title>
        <authorList>
            <person name="Annavajhala M.K."/>
            <person name="Welles L."/>
            <person name="Abbas B."/>
            <person name="Sorokin D."/>
            <person name="Park H."/>
            <person name="Van Loosdrecht M."/>
            <person name="Chandran K."/>
        </authorList>
    </citation>
    <scope>NUCLEOTIDE SEQUENCE [LARGE SCALE GENOMIC DNA]</scope>
    <source>
        <strain evidence="3 4">SBR_S</strain>
    </source>
</reference>
<name>A0ABX1TYK7_9PROT</name>
<dbReference type="RefSeq" id="WP_169066374.1">
    <property type="nucleotide sequence ID" value="NZ_SPMY01000024.1"/>
</dbReference>
<keyword evidence="4" id="KW-1185">Reference proteome</keyword>
<keyword evidence="2" id="KW-0732">Signal</keyword>
<feature type="region of interest" description="Disordered" evidence="1">
    <location>
        <begin position="80"/>
        <end position="133"/>
    </location>
</feature>
<evidence type="ECO:0000256" key="2">
    <source>
        <dbReference type="SAM" id="SignalP"/>
    </source>
</evidence>
<dbReference type="Proteomes" id="UP000749010">
    <property type="component" value="Unassembled WGS sequence"/>
</dbReference>
<evidence type="ECO:0000313" key="4">
    <source>
        <dbReference type="Proteomes" id="UP000749010"/>
    </source>
</evidence>
<feature type="compositionally biased region" description="Basic and acidic residues" evidence="1">
    <location>
        <begin position="124"/>
        <end position="133"/>
    </location>
</feature>
<proteinExistence type="predicted"/>
<evidence type="ECO:0000256" key="1">
    <source>
        <dbReference type="SAM" id="MobiDB-lite"/>
    </source>
</evidence>
<sequence>MRPTLLLAAALATTLVDATAGNFAVSGAVIVGPRYAPYGAVFPPSFADDSFAPCPALNCANYGQLRRFLDRYERNYGGRFAPNPPPVQFSPLPRDVAPTPEAHIQPRYRGASQLRPEFEQAGQRLDERPAVGQ</sequence>
<protein>
    <submittedName>
        <fullName evidence="3">Uncharacterized protein</fullName>
    </submittedName>
</protein>
<feature type="chain" id="PRO_5045932514" evidence="2">
    <location>
        <begin position="21"/>
        <end position="133"/>
    </location>
</feature>
<dbReference type="EMBL" id="SPMY01000024">
    <property type="protein sequence ID" value="NMQ27919.1"/>
    <property type="molecule type" value="Genomic_DNA"/>
</dbReference>
<evidence type="ECO:0000313" key="3">
    <source>
        <dbReference type="EMBL" id="NMQ27919.1"/>
    </source>
</evidence>